<dbReference type="Pfam" id="PF05699">
    <property type="entry name" value="Dimer_Tnp_hAT"/>
    <property type="match status" value="1"/>
</dbReference>
<comment type="caution">
    <text evidence="3">The sequence shown here is derived from an EMBL/GenBank/DDBJ whole genome shotgun (WGS) entry which is preliminary data.</text>
</comment>
<evidence type="ECO:0000256" key="1">
    <source>
        <dbReference type="SAM" id="MobiDB-lite"/>
    </source>
</evidence>
<dbReference type="GO" id="GO:0046983">
    <property type="term" value="F:protein dimerization activity"/>
    <property type="evidence" value="ECO:0007669"/>
    <property type="project" value="InterPro"/>
</dbReference>
<sequence length="140" mass="16078">MSSYRRSIGDSDGFGITLRMESPHLTRKPGVASWWSHTAALKSKKLVDKLKGEFNYLAAQRSNEKRRGGEEQRNKYSESSPRDYWSAKGNKKYPLLEKIAEFVFAIHTSSAASERSWSIFDHIHSKRRNRLSVAKVEMLS</sequence>
<evidence type="ECO:0000313" key="3">
    <source>
        <dbReference type="EMBL" id="ETO78330.1"/>
    </source>
</evidence>
<evidence type="ECO:0000259" key="2">
    <source>
        <dbReference type="Pfam" id="PF05699"/>
    </source>
</evidence>
<evidence type="ECO:0000313" key="4">
    <source>
        <dbReference type="Proteomes" id="UP000028582"/>
    </source>
</evidence>
<dbReference type="AlphaFoldDB" id="A0A081AHG9"/>
<dbReference type="InterPro" id="IPR008906">
    <property type="entry name" value="HATC_C_dom"/>
</dbReference>
<organism evidence="3 4">
    <name type="scientific">Phytophthora nicotianae P1976</name>
    <dbReference type="NCBI Taxonomy" id="1317066"/>
    <lineage>
        <taxon>Eukaryota</taxon>
        <taxon>Sar</taxon>
        <taxon>Stramenopiles</taxon>
        <taxon>Oomycota</taxon>
        <taxon>Peronosporomycetes</taxon>
        <taxon>Peronosporales</taxon>
        <taxon>Peronosporaceae</taxon>
        <taxon>Phytophthora</taxon>
    </lineage>
</organism>
<feature type="region of interest" description="Disordered" evidence="1">
    <location>
        <begin position="61"/>
        <end position="84"/>
    </location>
</feature>
<reference evidence="3 4" key="1">
    <citation type="submission" date="2013-11" db="EMBL/GenBank/DDBJ databases">
        <title>The Genome Sequence of Phytophthora parasitica P1976.</title>
        <authorList>
            <consortium name="The Broad Institute Genomics Platform"/>
            <person name="Russ C."/>
            <person name="Tyler B."/>
            <person name="Panabieres F."/>
            <person name="Shan W."/>
            <person name="Tripathy S."/>
            <person name="Grunwald N."/>
            <person name="Machado M."/>
            <person name="Johnson C.S."/>
            <person name="Walker B."/>
            <person name="Young S."/>
            <person name="Zeng Q."/>
            <person name="Gargeya S."/>
            <person name="Fitzgerald M."/>
            <person name="Haas B."/>
            <person name="Abouelleil A."/>
            <person name="Allen A.W."/>
            <person name="Alvarado L."/>
            <person name="Arachchi H.M."/>
            <person name="Berlin A.M."/>
            <person name="Chapman S.B."/>
            <person name="Gainer-Dewar J."/>
            <person name="Goldberg J."/>
            <person name="Griggs A."/>
            <person name="Gujja S."/>
            <person name="Hansen M."/>
            <person name="Howarth C."/>
            <person name="Imamovic A."/>
            <person name="Ireland A."/>
            <person name="Larimer J."/>
            <person name="McCowan C."/>
            <person name="Murphy C."/>
            <person name="Pearson M."/>
            <person name="Poon T.W."/>
            <person name="Priest M."/>
            <person name="Roberts A."/>
            <person name="Saif S."/>
            <person name="Shea T."/>
            <person name="Sisk P."/>
            <person name="Sykes S."/>
            <person name="Wortman J."/>
            <person name="Nusbaum C."/>
            <person name="Birren B."/>
        </authorList>
    </citation>
    <scope>NUCLEOTIDE SEQUENCE [LARGE SCALE GENOMIC DNA]</scope>
    <source>
        <strain evidence="3 4">P1976</strain>
    </source>
</reference>
<dbReference type="Proteomes" id="UP000028582">
    <property type="component" value="Unassembled WGS sequence"/>
</dbReference>
<feature type="domain" description="HAT C-terminal dimerisation" evidence="2">
    <location>
        <begin position="73"/>
        <end position="139"/>
    </location>
</feature>
<dbReference type="EMBL" id="ANJA01001213">
    <property type="protein sequence ID" value="ETO78330.1"/>
    <property type="molecule type" value="Genomic_DNA"/>
</dbReference>
<name>A0A081AHG9_PHYNI</name>
<feature type="compositionally biased region" description="Basic and acidic residues" evidence="1">
    <location>
        <begin position="62"/>
        <end position="76"/>
    </location>
</feature>
<proteinExistence type="predicted"/>
<dbReference type="SUPFAM" id="SSF53098">
    <property type="entry name" value="Ribonuclease H-like"/>
    <property type="match status" value="1"/>
</dbReference>
<gene>
    <name evidence="3" type="ORF">F444_06659</name>
</gene>
<dbReference type="InterPro" id="IPR012337">
    <property type="entry name" value="RNaseH-like_sf"/>
</dbReference>
<accession>A0A081AHG9</accession>
<protein>
    <recommendedName>
        <fullName evidence="2">HAT C-terminal dimerisation domain-containing protein</fullName>
    </recommendedName>
</protein>